<dbReference type="Proteomes" id="UP000322499">
    <property type="component" value="Unassembled WGS sequence"/>
</dbReference>
<dbReference type="EMBL" id="VNHW01000020">
    <property type="protein sequence ID" value="TYP82068.1"/>
    <property type="molecule type" value="Genomic_DNA"/>
</dbReference>
<proteinExistence type="predicted"/>
<reference evidence="2 3" key="1">
    <citation type="submission" date="2019-07" db="EMBL/GenBank/DDBJ databases">
        <title>Genomic Encyclopedia of Archaeal and Bacterial Type Strains, Phase II (KMG-II): from individual species to whole genera.</title>
        <authorList>
            <person name="Goeker M."/>
        </authorList>
    </citation>
    <scope>NUCLEOTIDE SEQUENCE [LARGE SCALE GENOMIC DNA]</scope>
    <source>
        <strain evidence="2 3">DSM 46842</strain>
    </source>
</reference>
<protein>
    <submittedName>
        <fullName evidence="2">Uncharacterized protein</fullName>
    </submittedName>
</protein>
<comment type="caution">
    <text evidence="2">The sequence shown here is derived from an EMBL/GenBank/DDBJ whole genome shotgun (WGS) entry which is preliminary data.</text>
</comment>
<feature type="compositionally biased region" description="Basic and acidic residues" evidence="1">
    <location>
        <begin position="34"/>
        <end position="44"/>
    </location>
</feature>
<sequence length="113" mass="11589">MVKLKENTVVVDESGAAKPLMAGEDVPRWAAKQVGEHLLEDGKAARSSRASRSSSGSSGTAGSPDGAGGSEEPPRGGEGATEEAWRAYAEGLDIEVPDGASRDEIIALVDARP</sequence>
<evidence type="ECO:0000313" key="2">
    <source>
        <dbReference type="EMBL" id="TYP82068.1"/>
    </source>
</evidence>
<keyword evidence="3" id="KW-1185">Reference proteome</keyword>
<feature type="compositionally biased region" description="Low complexity" evidence="1">
    <location>
        <begin position="45"/>
        <end position="64"/>
    </location>
</feature>
<accession>A0A5S5CLK7</accession>
<dbReference type="AlphaFoldDB" id="A0A5S5CLK7"/>
<evidence type="ECO:0000313" key="3">
    <source>
        <dbReference type="Proteomes" id="UP000322499"/>
    </source>
</evidence>
<name>A0A5S5CLK7_9ACTN</name>
<gene>
    <name evidence="2" type="ORF">BD833_12052</name>
</gene>
<organism evidence="2 3">
    <name type="scientific">Blastococcus xanthinilyticus</name>
    <dbReference type="NCBI Taxonomy" id="1564164"/>
    <lineage>
        <taxon>Bacteria</taxon>
        <taxon>Bacillati</taxon>
        <taxon>Actinomycetota</taxon>
        <taxon>Actinomycetes</taxon>
        <taxon>Geodermatophilales</taxon>
        <taxon>Geodermatophilaceae</taxon>
        <taxon>Blastococcus</taxon>
    </lineage>
</organism>
<evidence type="ECO:0000256" key="1">
    <source>
        <dbReference type="SAM" id="MobiDB-lite"/>
    </source>
</evidence>
<feature type="region of interest" description="Disordered" evidence="1">
    <location>
        <begin position="1"/>
        <end position="101"/>
    </location>
</feature>